<dbReference type="RefSeq" id="WP_006167430.1">
    <property type="nucleotide sequence ID" value="NZ_AOIN01000056.1"/>
</dbReference>
<sequence>MAVSNAVGFSAIDTDQNKDLRVDCYVRSTVPASITETIKATIGRLQRLCEDGPITNYQVLQWPPAHRSATETNRENDVTRDELMTEFENWSEQHGVTLEPAFRREGVPTSPFGIGSNAPHERVRVPLVALAIYEERTNADTDGGSESLRGVVPHTERSQVGEERTYTVDSWLSEVETDMGESAAWPAQHDQTTMLEEQL</sequence>
<protein>
    <submittedName>
        <fullName evidence="1">Uncharacterized protein</fullName>
    </submittedName>
</protein>
<dbReference type="EMBL" id="AOIN01000056">
    <property type="protein sequence ID" value="ELY99812.1"/>
    <property type="molecule type" value="Genomic_DNA"/>
</dbReference>
<proteinExistence type="predicted"/>
<dbReference type="Pfam" id="PF20575">
    <property type="entry name" value="HTH_63"/>
    <property type="match status" value="1"/>
</dbReference>
<comment type="caution">
    <text evidence="1">The sequence shown here is derived from an EMBL/GenBank/DDBJ whole genome shotgun (WGS) entry which is preliminary data.</text>
</comment>
<accession>M0APE0</accession>
<reference evidence="1 2" key="1">
    <citation type="journal article" date="2014" name="PLoS Genet.">
        <title>Phylogenetically driven sequencing of extremely halophilic archaea reveals strategies for static and dynamic osmo-response.</title>
        <authorList>
            <person name="Becker E.A."/>
            <person name="Seitzer P.M."/>
            <person name="Tritt A."/>
            <person name="Larsen D."/>
            <person name="Krusor M."/>
            <person name="Yao A.I."/>
            <person name="Wu D."/>
            <person name="Madern D."/>
            <person name="Eisen J.A."/>
            <person name="Darling A.E."/>
            <person name="Facciotti M.T."/>
        </authorList>
    </citation>
    <scope>NUCLEOTIDE SEQUENCE [LARGE SCALE GENOMIC DNA]</scope>
    <source>
        <strain evidence="1 2">JCM 10990</strain>
    </source>
</reference>
<organism evidence="1 2">
    <name type="scientific">Natrialba chahannaoensis JCM 10990</name>
    <dbReference type="NCBI Taxonomy" id="1227492"/>
    <lineage>
        <taxon>Archaea</taxon>
        <taxon>Methanobacteriati</taxon>
        <taxon>Methanobacteriota</taxon>
        <taxon>Stenosarchaea group</taxon>
        <taxon>Halobacteria</taxon>
        <taxon>Halobacteriales</taxon>
        <taxon>Natrialbaceae</taxon>
        <taxon>Natrialba</taxon>
    </lineage>
</organism>
<evidence type="ECO:0000313" key="2">
    <source>
        <dbReference type="Proteomes" id="UP000011693"/>
    </source>
</evidence>
<dbReference type="InterPro" id="IPR046783">
    <property type="entry name" value="HTH_63"/>
</dbReference>
<dbReference type="AlphaFoldDB" id="M0APE0"/>
<dbReference type="PATRIC" id="fig|1227492.4.peg.1970"/>
<keyword evidence="2" id="KW-1185">Reference proteome</keyword>
<gene>
    <name evidence="1" type="ORF">C482_10012</name>
</gene>
<dbReference type="STRING" id="1227492.C482_10012"/>
<dbReference type="Proteomes" id="UP000011693">
    <property type="component" value="Unassembled WGS sequence"/>
</dbReference>
<dbReference type="OrthoDB" id="241883at2157"/>
<evidence type="ECO:0000313" key="1">
    <source>
        <dbReference type="EMBL" id="ELY99812.1"/>
    </source>
</evidence>
<name>M0APE0_9EURY</name>